<evidence type="ECO:0000256" key="3">
    <source>
        <dbReference type="ARBA" id="ARBA00004586"/>
    </source>
</evidence>
<comment type="function">
    <text evidence="12">Required for nuclear import of FGF1.</text>
</comment>
<feature type="compositionally biased region" description="Basic and acidic residues" evidence="15">
    <location>
        <begin position="210"/>
        <end position="237"/>
    </location>
</feature>
<keyword evidence="11" id="KW-0539">Nucleus</keyword>
<reference evidence="18" key="1">
    <citation type="submission" date="2013-03" db="EMBL/GenBank/DDBJ databases">
        <authorList>
            <person name="Jeffery W."/>
            <person name="Warren W."/>
            <person name="Wilson R.K."/>
        </authorList>
    </citation>
    <scope>NUCLEOTIDE SEQUENCE</scope>
    <source>
        <strain evidence="18">female</strain>
    </source>
</reference>
<keyword evidence="10 16" id="KW-0472">Membrane</keyword>
<keyword evidence="7" id="KW-0256">Endoplasmic reticulum</keyword>
<proteinExistence type="predicted"/>
<evidence type="ECO:0000313" key="18">
    <source>
        <dbReference type="Proteomes" id="UP000018467"/>
    </source>
</evidence>
<dbReference type="PANTHER" id="PTHR48051">
    <property type="match status" value="1"/>
</dbReference>
<evidence type="ECO:0000256" key="1">
    <source>
        <dbReference type="ARBA" id="ARBA00004123"/>
    </source>
</evidence>
<reference evidence="18" key="2">
    <citation type="journal article" date="2014" name="Nat. Commun.">
        <title>The cavefish genome reveals candidate genes for eye loss.</title>
        <authorList>
            <person name="McGaugh S.E."/>
            <person name="Gross J.B."/>
            <person name="Aken B."/>
            <person name="Blin M."/>
            <person name="Borowsky R."/>
            <person name="Chalopin D."/>
            <person name="Hinaux H."/>
            <person name="Jeffery W.R."/>
            <person name="Keene A."/>
            <person name="Ma L."/>
            <person name="Minx P."/>
            <person name="Murphy D."/>
            <person name="O'Quin K.E."/>
            <person name="Retaux S."/>
            <person name="Rohner N."/>
            <person name="Searle S.M."/>
            <person name="Stahl B.A."/>
            <person name="Tabin C."/>
            <person name="Volff J.N."/>
            <person name="Yoshizawa M."/>
            <person name="Warren W.C."/>
        </authorList>
    </citation>
    <scope>NUCLEOTIDE SEQUENCE [LARGE SCALE GENOMIC DNA]</scope>
    <source>
        <strain evidence="18">female</strain>
    </source>
</reference>
<comment type="subcellular location">
    <subcellularLocation>
        <location evidence="3">Endoplasmic reticulum membrane</location>
    </subcellularLocation>
    <subcellularLocation>
        <location evidence="2">Microsome membrane</location>
        <topology evidence="2">Single-pass type II membrane protein</topology>
    </subcellularLocation>
    <subcellularLocation>
        <location evidence="1">Nucleus</location>
    </subcellularLocation>
</comment>
<evidence type="ECO:0000256" key="14">
    <source>
        <dbReference type="ARBA" id="ARBA00071424"/>
    </source>
</evidence>
<dbReference type="GeneTree" id="ENSGT00940000165932"/>
<dbReference type="GO" id="GO:0005634">
    <property type="term" value="C:nucleus"/>
    <property type="evidence" value="ECO:0007669"/>
    <property type="project" value="UniProtKB-SubCell"/>
</dbReference>
<feature type="compositionally biased region" description="Basic residues" evidence="15">
    <location>
        <begin position="251"/>
        <end position="261"/>
    </location>
</feature>
<dbReference type="GO" id="GO:0005789">
    <property type="term" value="C:endoplasmic reticulum membrane"/>
    <property type="evidence" value="ECO:0007669"/>
    <property type="project" value="UniProtKB-SubCell"/>
</dbReference>
<keyword evidence="4" id="KW-0433">Leucine-rich repeat</keyword>
<dbReference type="PROSITE" id="PS51450">
    <property type="entry name" value="LRR"/>
    <property type="match status" value="1"/>
</dbReference>
<organism evidence="17 18">
    <name type="scientific">Astyanax mexicanus</name>
    <name type="common">Blind cave fish</name>
    <name type="synonym">Astyanax fasciatus mexicanus</name>
    <dbReference type="NCBI Taxonomy" id="7994"/>
    <lineage>
        <taxon>Eukaryota</taxon>
        <taxon>Metazoa</taxon>
        <taxon>Chordata</taxon>
        <taxon>Craniata</taxon>
        <taxon>Vertebrata</taxon>
        <taxon>Euteleostomi</taxon>
        <taxon>Actinopterygii</taxon>
        <taxon>Neopterygii</taxon>
        <taxon>Teleostei</taxon>
        <taxon>Ostariophysi</taxon>
        <taxon>Characiformes</taxon>
        <taxon>Characoidei</taxon>
        <taxon>Acestrorhamphidae</taxon>
        <taxon>Acestrorhamphinae</taxon>
        <taxon>Astyanax</taxon>
    </lineage>
</organism>
<dbReference type="FunCoup" id="A0A3B1IUV0">
    <property type="interactions" value="1584"/>
</dbReference>
<dbReference type="Pfam" id="PF00560">
    <property type="entry name" value="LRR_1"/>
    <property type="match status" value="1"/>
</dbReference>
<evidence type="ECO:0000256" key="15">
    <source>
        <dbReference type="SAM" id="MobiDB-lite"/>
    </source>
</evidence>
<dbReference type="FunFam" id="3.80.10.10:FF:000645">
    <property type="entry name" value="Leucine-rich repeat-containing protein 59"/>
    <property type="match status" value="1"/>
</dbReference>
<dbReference type="Gene3D" id="3.80.10.10">
    <property type="entry name" value="Ribonuclease Inhibitor"/>
    <property type="match status" value="1"/>
</dbReference>
<protein>
    <recommendedName>
        <fullName evidence="14">Leucine-rich repeat-containing protein 59</fullName>
    </recommendedName>
</protein>
<dbReference type="Pfam" id="PF13855">
    <property type="entry name" value="LRR_8"/>
    <property type="match status" value="1"/>
</dbReference>
<keyword evidence="9" id="KW-0175">Coiled coil</keyword>
<feature type="transmembrane region" description="Helical" evidence="16">
    <location>
        <begin position="287"/>
        <end position="309"/>
    </location>
</feature>
<evidence type="ECO:0000256" key="13">
    <source>
        <dbReference type="ARBA" id="ARBA00063491"/>
    </source>
</evidence>
<evidence type="ECO:0000256" key="12">
    <source>
        <dbReference type="ARBA" id="ARBA00053330"/>
    </source>
</evidence>
<evidence type="ECO:0000256" key="10">
    <source>
        <dbReference type="ARBA" id="ARBA00023136"/>
    </source>
</evidence>
<dbReference type="PANTHER" id="PTHR48051:SF1">
    <property type="entry name" value="RAS SUPPRESSOR PROTEIN 1"/>
    <property type="match status" value="1"/>
</dbReference>
<evidence type="ECO:0000256" key="8">
    <source>
        <dbReference type="ARBA" id="ARBA00022989"/>
    </source>
</evidence>
<accession>A0A3B1IUV0</accession>
<dbReference type="InterPro" id="IPR032675">
    <property type="entry name" value="LRR_dom_sf"/>
</dbReference>
<evidence type="ECO:0000256" key="16">
    <source>
        <dbReference type="SAM" id="Phobius"/>
    </source>
</evidence>
<keyword evidence="5 16" id="KW-0812">Transmembrane</keyword>
<dbReference type="InterPro" id="IPR001611">
    <property type="entry name" value="Leu-rich_rpt"/>
</dbReference>
<dbReference type="InterPro" id="IPR003591">
    <property type="entry name" value="Leu-rich_rpt_typical-subtyp"/>
</dbReference>
<reference evidence="17" key="4">
    <citation type="submission" date="2025-09" db="UniProtKB">
        <authorList>
            <consortium name="Ensembl"/>
        </authorList>
    </citation>
    <scope>IDENTIFICATION</scope>
</reference>
<evidence type="ECO:0000256" key="2">
    <source>
        <dbReference type="ARBA" id="ARBA00004464"/>
    </source>
</evidence>
<keyword evidence="18" id="KW-1185">Reference proteome</keyword>
<dbReference type="SUPFAM" id="SSF52058">
    <property type="entry name" value="L domain-like"/>
    <property type="match status" value="1"/>
</dbReference>
<evidence type="ECO:0000256" key="6">
    <source>
        <dbReference type="ARBA" id="ARBA00022737"/>
    </source>
</evidence>
<evidence type="ECO:0000256" key="11">
    <source>
        <dbReference type="ARBA" id="ARBA00023242"/>
    </source>
</evidence>
<evidence type="ECO:0000313" key="17">
    <source>
        <dbReference type="Ensembl" id="ENSAMXP00000033466.1"/>
    </source>
</evidence>
<dbReference type="Proteomes" id="UP000018467">
    <property type="component" value="Unassembled WGS sequence"/>
</dbReference>
<dbReference type="InterPro" id="IPR050216">
    <property type="entry name" value="LRR_domain-containing"/>
</dbReference>
<feature type="region of interest" description="Disordered" evidence="15">
    <location>
        <begin position="210"/>
        <end position="277"/>
    </location>
</feature>
<name>A0A3B1IUV0_ASTMX</name>
<reference evidence="17" key="3">
    <citation type="submission" date="2025-08" db="UniProtKB">
        <authorList>
            <consortium name="Ensembl"/>
        </authorList>
    </citation>
    <scope>IDENTIFICATION</scope>
</reference>
<keyword evidence="8 16" id="KW-1133">Transmembrane helix</keyword>
<dbReference type="Bgee" id="ENSAMXG00000032220">
    <property type="expression patterns" value="Expressed in embryo and 14 other cell types or tissues"/>
</dbReference>
<evidence type="ECO:0000256" key="7">
    <source>
        <dbReference type="ARBA" id="ARBA00022824"/>
    </source>
</evidence>
<keyword evidence="6" id="KW-0677">Repeat</keyword>
<dbReference type="AlphaFoldDB" id="A0A3B1IUV0"/>
<sequence>MSKVKVENLREKVEGNELDLSLSNLTEVPVKELAAVPKATVLDLSCNNLTTLPPEFCTLTHLVKVDLSKNQLVSLPEEIGRLSNLQHLDLYNNKLVRLPLSFSQLKSLKWLDLKDNPLEQSLAKAAGDCLDEKQCRQCSTKVLQHMRFLQEEADKERERRLLKERGKFEFCRWNGKPQRLFRQKCNRSNFTYLLLSSCFRVEQEKKREAKQKEKEAREREAQKKKKAEEKERKRKEYQAQMAALAAQEQQKKKKEEKKKKANQNQDKEKKKASASVPPSKCSLCSRLFSWFLRLLLLLIVGAAAVIAVCQATDLRKEAFCAPVNLYVHEALSWAQDLEVVQQVIQKISDLQA</sequence>
<comment type="subunit">
    <text evidence="13">Interacts with SGO1.</text>
</comment>
<evidence type="ECO:0000256" key="9">
    <source>
        <dbReference type="ARBA" id="ARBA00023054"/>
    </source>
</evidence>
<evidence type="ECO:0000256" key="4">
    <source>
        <dbReference type="ARBA" id="ARBA00022614"/>
    </source>
</evidence>
<evidence type="ECO:0000256" key="5">
    <source>
        <dbReference type="ARBA" id="ARBA00022692"/>
    </source>
</evidence>
<dbReference type="InParanoid" id="A0A3B1IUV0"/>
<feature type="compositionally biased region" description="Low complexity" evidence="15">
    <location>
        <begin position="238"/>
        <end position="248"/>
    </location>
</feature>
<dbReference type="STRING" id="7994.ENSAMXP00000033466"/>
<dbReference type="SMART" id="SM00369">
    <property type="entry name" value="LRR_TYP"/>
    <property type="match status" value="4"/>
</dbReference>
<dbReference type="Ensembl" id="ENSAMXT00000044992.1">
    <property type="protein sequence ID" value="ENSAMXP00000033466.1"/>
    <property type="gene ID" value="ENSAMXG00000032220.1"/>
</dbReference>